<dbReference type="Gene3D" id="3.90.940.20">
    <property type="entry name" value="RPB5-like RNA polymerase subunit"/>
    <property type="match status" value="1"/>
</dbReference>
<dbReference type="GO" id="GO:0006368">
    <property type="term" value="P:transcription elongation by RNA polymerase II"/>
    <property type="evidence" value="ECO:0007669"/>
    <property type="project" value="EnsemblFungi"/>
</dbReference>
<dbReference type="InterPro" id="IPR014381">
    <property type="entry name" value="Arch_Rpo5/euc_Rpb5"/>
</dbReference>
<evidence type="ECO:0000256" key="1">
    <source>
        <dbReference type="ARBA" id="ARBA00004123"/>
    </source>
</evidence>
<evidence type="ECO:0000256" key="5">
    <source>
        <dbReference type="ARBA" id="ARBA00025765"/>
    </source>
</evidence>
<keyword evidence="9" id="KW-1185">Reference proteome</keyword>
<gene>
    <name evidence="8" type="ORF">BCR43DRAFT_486443</name>
</gene>
<evidence type="ECO:0000256" key="4">
    <source>
        <dbReference type="ARBA" id="ARBA00023242"/>
    </source>
</evidence>
<dbReference type="FunCoup" id="A0A1X2HP81">
    <property type="interactions" value="708"/>
</dbReference>
<comment type="similarity">
    <text evidence="5">Belongs to the archaeal Rpo5/eukaryotic RPB5 RNA polymerase subunit family.</text>
</comment>
<evidence type="ECO:0000259" key="7">
    <source>
        <dbReference type="Pfam" id="PF03871"/>
    </source>
</evidence>
<feature type="domain" description="RNA polymerase subunit H/Rpb5 C-terminal" evidence="6">
    <location>
        <begin position="136"/>
        <end position="208"/>
    </location>
</feature>
<dbReference type="AlphaFoldDB" id="A0A1X2HP81"/>
<dbReference type="GO" id="GO:0005736">
    <property type="term" value="C:RNA polymerase I complex"/>
    <property type="evidence" value="ECO:0007669"/>
    <property type="project" value="EnsemblFungi"/>
</dbReference>
<accession>A0A1X2HP81</accession>
<protein>
    <recommendedName>
        <fullName evidence="2">DNA-directed RNA polymerases I, II, and III subunit RPABC1</fullName>
    </recommendedName>
</protein>
<keyword evidence="3" id="KW-0804">Transcription</keyword>
<dbReference type="NCBIfam" id="NF007129">
    <property type="entry name" value="PRK09570.1"/>
    <property type="match status" value="1"/>
</dbReference>
<name>A0A1X2HP81_SYNRA</name>
<feature type="domain" description="RNA polymerase Rpb5 N-terminal" evidence="7">
    <location>
        <begin position="7"/>
        <end position="93"/>
    </location>
</feature>
<dbReference type="GO" id="GO:0003677">
    <property type="term" value="F:DNA binding"/>
    <property type="evidence" value="ECO:0007669"/>
    <property type="project" value="InterPro"/>
</dbReference>
<dbReference type="Proteomes" id="UP000242180">
    <property type="component" value="Unassembled WGS sequence"/>
</dbReference>
<dbReference type="GO" id="GO:0003899">
    <property type="term" value="F:DNA-directed RNA polymerase activity"/>
    <property type="evidence" value="ECO:0007669"/>
    <property type="project" value="EnsemblFungi"/>
</dbReference>
<dbReference type="GO" id="GO:0003968">
    <property type="term" value="F:RNA-directed RNA polymerase activity"/>
    <property type="evidence" value="ECO:0007669"/>
    <property type="project" value="EnsemblFungi"/>
</dbReference>
<dbReference type="HAMAP" id="MF_00025">
    <property type="entry name" value="RNApol_Rpo5_RPB5"/>
    <property type="match status" value="1"/>
</dbReference>
<dbReference type="FunFam" id="3.90.940.20:FF:000001">
    <property type="entry name" value="DNA-directed RNA polymerases I, II, and III subunit RPABC1"/>
    <property type="match status" value="1"/>
</dbReference>
<dbReference type="GO" id="GO:0006363">
    <property type="term" value="P:termination of RNA polymerase I transcription"/>
    <property type="evidence" value="ECO:0007669"/>
    <property type="project" value="EnsemblFungi"/>
</dbReference>
<dbReference type="InterPro" id="IPR005571">
    <property type="entry name" value="RNA_pol_Rpb5_N"/>
</dbReference>
<dbReference type="GO" id="GO:0006386">
    <property type="term" value="P:termination of RNA polymerase III transcription"/>
    <property type="evidence" value="ECO:0007669"/>
    <property type="project" value="EnsemblFungi"/>
</dbReference>
<dbReference type="OMA" id="VRDRGYF"/>
<dbReference type="FunFam" id="3.40.1340.10:FF:000001">
    <property type="entry name" value="DNA-directed RNA polymerases I, II, and III subunit RPABC1"/>
    <property type="match status" value="1"/>
</dbReference>
<comment type="caution">
    <text evidence="8">The sequence shown here is derived from an EMBL/GenBank/DDBJ whole genome shotgun (WGS) entry which is preliminary data.</text>
</comment>
<evidence type="ECO:0000256" key="3">
    <source>
        <dbReference type="ARBA" id="ARBA00023163"/>
    </source>
</evidence>
<dbReference type="PANTHER" id="PTHR10535:SF0">
    <property type="entry name" value="DNA-DIRECTED RNA POLYMERASES I, II, AND III SUBUNIT RPABC1"/>
    <property type="match status" value="1"/>
</dbReference>
<keyword evidence="4" id="KW-0539">Nucleus</keyword>
<dbReference type="STRING" id="13706.A0A1X2HP81"/>
<dbReference type="EMBL" id="MCGN01000002">
    <property type="protein sequence ID" value="ORZ01139.1"/>
    <property type="molecule type" value="Genomic_DNA"/>
</dbReference>
<dbReference type="GO" id="GO:0006362">
    <property type="term" value="P:transcription elongation by RNA polymerase I"/>
    <property type="evidence" value="ECO:0007669"/>
    <property type="project" value="EnsemblFungi"/>
</dbReference>
<evidence type="ECO:0000259" key="6">
    <source>
        <dbReference type="Pfam" id="PF01191"/>
    </source>
</evidence>
<dbReference type="Pfam" id="PF01191">
    <property type="entry name" value="RNA_pol_Rpb5_C"/>
    <property type="match status" value="1"/>
</dbReference>
<dbReference type="GO" id="GO:0006361">
    <property type="term" value="P:transcription initiation at RNA polymerase I promoter"/>
    <property type="evidence" value="ECO:0007669"/>
    <property type="project" value="EnsemblFungi"/>
</dbReference>
<dbReference type="InterPro" id="IPR036710">
    <property type="entry name" value="RNA_pol_Rpb5_N_sf"/>
</dbReference>
<dbReference type="InterPro" id="IPR000783">
    <property type="entry name" value="RNA_pol_subH/Rpb5_C"/>
</dbReference>
<comment type="subcellular location">
    <subcellularLocation>
        <location evidence="1">Nucleus</location>
    </subcellularLocation>
</comment>
<dbReference type="GO" id="GO:0042797">
    <property type="term" value="P:tRNA transcription by RNA polymerase III"/>
    <property type="evidence" value="ECO:0007669"/>
    <property type="project" value="EnsemblFungi"/>
</dbReference>
<evidence type="ECO:0000256" key="2">
    <source>
        <dbReference type="ARBA" id="ARBA00020809"/>
    </source>
</evidence>
<dbReference type="SUPFAM" id="SSF55287">
    <property type="entry name" value="RPB5-like RNA polymerase subunit"/>
    <property type="match status" value="1"/>
</dbReference>
<dbReference type="GO" id="GO:0006367">
    <property type="term" value="P:transcription initiation at RNA polymerase II promoter"/>
    <property type="evidence" value="ECO:0007669"/>
    <property type="project" value="EnsemblFungi"/>
</dbReference>
<evidence type="ECO:0000313" key="9">
    <source>
        <dbReference type="Proteomes" id="UP000242180"/>
    </source>
</evidence>
<dbReference type="InParanoid" id="A0A1X2HP81"/>
<dbReference type="Gene3D" id="3.40.1340.10">
    <property type="entry name" value="RNA polymerase, Rpb5, N-terminal domain"/>
    <property type="match status" value="1"/>
</dbReference>
<dbReference type="PANTHER" id="PTHR10535">
    <property type="entry name" value="DNA-DIRECTED RNA POLYMERASES I, II, AND III SUBUNIT RPABC1"/>
    <property type="match status" value="1"/>
</dbReference>
<dbReference type="InterPro" id="IPR035913">
    <property type="entry name" value="RPB5-like_sf"/>
</dbReference>
<organism evidence="8 9">
    <name type="scientific">Syncephalastrum racemosum</name>
    <name type="common">Filamentous fungus</name>
    <dbReference type="NCBI Taxonomy" id="13706"/>
    <lineage>
        <taxon>Eukaryota</taxon>
        <taxon>Fungi</taxon>
        <taxon>Fungi incertae sedis</taxon>
        <taxon>Mucoromycota</taxon>
        <taxon>Mucoromycotina</taxon>
        <taxon>Mucoromycetes</taxon>
        <taxon>Mucorales</taxon>
        <taxon>Syncephalastraceae</taxon>
        <taxon>Syncephalastrum</taxon>
    </lineage>
</organism>
<sequence>MDSGSNNEATRLWRVFRTAHQMVHDRGYMVAQDELDMDLETFKRTFAPSGDVDRDQLTFIVQKRDDAADQLLVFFPKDKSVGVRPLRVYVERMAQQQIPHGICIYQSSMTSSANKVIQSLPSRHTLESFQENELLVNITHHVLVPRHEVLTSEEKAALLKRYRLKETQLPRIQNSDPVARYYGLTRGQVVKILRESETAGRYVSYRLCI</sequence>
<dbReference type="GO" id="GO:0006384">
    <property type="term" value="P:transcription initiation at RNA polymerase III promoter"/>
    <property type="evidence" value="ECO:0007669"/>
    <property type="project" value="EnsemblFungi"/>
</dbReference>
<dbReference type="PIRSF" id="PIRSF000747">
    <property type="entry name" value="RPB5"/>
    <property type="match status" value="1"/>
</dbReference>
<dbReference type="Pfam" id="PF03871">
    <property type="entry name" value="RNA_pol_Rpb5_N"/>
    <property type="match status" value="1"/>
</dbReference>
<reference evidence="8 9" key="1">
    <citation type="submission" date="2016-07" db="EMBL/GenBank/DDBJ databases">
        <title>Pervasive Adenine N6-methylation of Active Genes in Fungi.</title>
        <authorList>
            <consortium name="DOE Joint Genome Institute"/>
            <person name="Mondo S.J."/>
            <person name="Dannebaum R.O."/>
            <person name="Kuo R.C."/>
            <person name="Labutti K."/>
            <person name="Haridas S."/>
            <person name="Kuo A."/>
            <person name="Salamov A."/>
            <person name="Ahrendt S.R."/>
            <person name="Lipzen A."/>
            <person name="Sullivan W."/>
            <person name="Andreopoulos W.B."/>
            <person name="Clum A."/>
            <person name="Lindquist E."/>
            <person name="Daum C."/>
            <person name="Ramamoorthy G.K."/>
            <person name="Gryganskyi A."/>
            <person name="Culley D."/>
            <person name="Magnuson J.K."/>
            <person name="James T.Y."/>
            <person name="O'Malley M.A."/>
            <person name="Stajich J.E."/>
            <person name="Spatafora J.W."/>
            <person name="Visel A."/>
            <person name="Grigoriev I.V."/>
        </authorList>
    </citation>
    <scope>NUCLEOTIDE SEQUENCE [LARGE SCALE GENOMIC DNA]</scope>
    <source>
        <strain evidence="8 9">NRRL 2496</strain>
    </source>
</reference>
<proteinExistence type="inferred from homology"/>
<dbReference type="GO" id="GO:0005666">
    <property type="term" value="C:RNA polymerase III complex"/>
    <property type="evidence" value="ECO:0007669"/>
    <property type="project" value="EnsemblFungi"/>
</dbReference>
<evidence type="ECO:0000313" key="8">
    <source>
        <dbReference type="EMBL" id="ORZ01139.1"/>
    </source>
</evidence>
<dbReference type="GO" id="GO:0005665">
    <property type="term" value="C:RNA polymerase II, core complex"/>
    <property type="evidence" value="ECO:0007669"/>
    <property type="project" value="EnsemblFungi"/>
</dbReference>
<dbReference type="SUPFAM" id="SSF53036">
    <property type="entry name" value="Eukaryotic RPB5 N-terminal domain"/>
    <property type="match status" value="1"/>
</dbReference>
<dbReference type="OrthoDB" id="248779at2759"/>